<name>A0ABU1XCY4_9NOCA</name>
<dbReference type="PANTHER" id="PTHR14226:SF57">
    <property type="entry name" value="BLR7027 PROTEIN"/>
    <property type="match status" value="1"/>
</dbReference>
<sequence length="280" mass="28889">MMSVERALVIGGGGVAGIAWANGVIAGSADAGIDLTTADLYIGTSAGANVAAQLTSGLTTEELFRRQIDPAVQSAEIVPEGNPLEGVWDTINRIITESGGDMAVARRRLGNLALATETVPESARRAVIESRLPVHEWPRQRLLITAVDAGTGEPRVFDRDSGVALVDAVTASSAVPLVWPPHTVDGVRYTDGGVRTSVNADLAAGFARVLIIAPLPDPALDGEIASLIERGARVESIAPDEAAIAAFGANPLDTASRVPSAHAGRVQGKSAAARIAELWG</sequence>
<evidence type="ECO:0000256" key="3">
    <source>
        <dbReference type="ARBA" id="ARBA00023098"/>
    </source>
</evidence>
<dbReference type="RefSeq" id="WP_310400247.1">
    <property type="nucleotide sequence ID" value="NZ_JAVDWW010000003.1"/>
</dbReference>
<dbReference type="InterPro" id="IPR016035">
    <property type="entry name" value="Acyl_Trfase/lysoPLipase"/>
</dbReference>
<feature type="domain" description="PNPLA" evidence="5">
    <location>
        <begin position="8"/>
        <end position="205"/>
    </location>
</feature>
<evidence type="ECO:0000259" key="5">
    <source>
        <dbReference type="PROSITE" id="PS51635"/>
    </source>
</evidence>
<reference evidence="6 7" key="1">
    <citation type="submission" date="2023-07" db="EMBL/GenBank/DDBJ databases">
        <title>Sorghum-associated microbial communities from plants grown in Nebraska, USA.</title>
        <authorList>
            <person name="Schachtman D."/>
        </authorList>
    </citation>
    <scope>NUCLEOTIDE SEQUENCE [LARGE SCALE GENOMIC DNA]</scope>
    <source>
        <strain evidence="6 7">4272</strain>
    </source>
</reference>
<accession>A0ABU1XCY4</accession>
<proteinExistence type="predicted"/>
<keyword evidence="2 4" id="KW-0442">Lipid degradation</keyword>
<dbReference type="Pfam" id="PF01734">
    <property type="entry name" value="Patatin"/>
    <property type="match status" value="1"/>
</dbReference>
<dbReference type="PANTHER" id="PTHR14226">
    <property type="entry name" value="NEUROPATHY TARGET ESTERASE/SWISS CHEESE D.MELANOGASTER"/>
    <property type="match status" value="1"/>
</dbReference>
<keyword evidence="1 4" id="KW-0378">Hydrolase</keyword>
<dbReference type="Proteomes" id="UP001251217">
    <property type="component" value="Unassembled WGS sequence"/>
</dbReference>
<dbReference type="PROSITE" id="PS51635">
    <property type="entry name" value="PNPLA"/>
    <property type="match status" value="1"/>
</dbReference>
<feature type="active site" description="Proton acceptor" evidence="4">
    <location>
        <position position="191"/>
    </location>
</feature>
<keyword evidence="7" id="KW-1185">Reference proteome</keyword>
<protein>
    <submittedName>
        <fullName evidence="6">NTE family protein</fullName>
    </submittedName>
</protein>
<dbReference type="EMBL" id="JAVDWW010000003">
    <property type="protein sequence ID" value="MDR7168404.1"/>
    <property type="molecule type" value="Genomic_DNA"/>
</dbReference>
<feature type="short sequence motif" description="GXSXG" evidence="4">
    <location>
        <begin position="43"/>
        <end position="47"/>
    </location>
</feature>
<gene>
    <name evidence="6" type="ORF">J2W56_002135</name>
</gene>
<keyword evidence="3 4" id="KW-0443">Lipid metabolism</keyword>
<evidence type="ECO:0000256" key="1">
    <source>
        <dbReference type="ARBA" id="ARBA00022801"/>
    </source>
</evidence>
<dbReference type="InterPro" id="IPR002641">
    <property type="entry name" value="PNPLA_dom"/>
</dbReference>
<feature type="short sequence motif" description="GXGXXG" evidence="4">
    <location>
        <begin position="12"/>
        <end position="17"/>
    </location>
</feature>
<evidence type="ECO:0000313" key="7">
    <source>
        <dbReference type="Proteomes" id="UP001251217"/>
    </source>
</evidence>
<evidence type="ECO:0000256" key="4">
    <source>
        <dbReference type="PROSITE-ProRule" id="PRU01161"/>
    </source>
</evidence>
<feature type="short sequence motif" description="DGA/G" evidence="4">
    <location>
        <begin position="191"/>
        <end position="193"/>
    </location>
</feature>
<dbReference type="Gene3D" id="3.40.1090.10">
    <property type="entry name" value="Cytosolic phospholipase A2 catalytic domain"/>
    <property type="match status" value="2"/>
</dbReference>
<evidence type="ECO:0000313" key="6">
    <source>
        <dbReference type="EMBL" id="MDR7168404.1"/>
    </source>
</evidence>
<feature type="active site" description="Nucleophile" evidence="4">
    <location>
        <position position="45"/>
    </location>
</feature>
<evidence type="ECO:0000256" key="2">
    <source>
        <dbReference type="ARBA" id="ARBA00022963"/>
    </source>
</evidence>
<organism evidence="6 7">
    <name type="scientific">Nocardia kruczakiae</name>
    <dbReference type="NCBI Taxonomy" id="261477"/>
    <lineage>
        <taxon>Bacteria</taxon>
        <taxon>Bacillati</taxon>
        <taxon>Actinomycetota</taxon>
        <taxon>Actinomycetes</taxon>
        <taxon>Mycobacteriales</taxon>
        <taxon>Nocardiaceae</taxon>
        <taxon>Nocardia</taxon>
    </lineage>
</organism>
<dbReference type="InterPro" id="IPR050301">
    <property type="entry name" value="NTE"/>
</dbReference>
<comment type="caution">
    <text evidence="6">The sequence shown here is derived from an EMBL/GenBank/DDBJ whole genome shotgun (WGS) entry which is preliminary data.</text>
</comment>
<dbReference type="SUPFAM" id="SSF52151">
    <property type="entry name" value="FabD/lysophospholipase-like"/>
    <property type="match status" value="1"/>
</dbReference>